<evidence type="ECO:0000313" key="1">
    <source>
        <dbReference type="EMBL" id="GBP54875.1"/>
    </source>
</evidence>
<keyword evidence="2" id="KW-1185">Reference proteome</keyword>
<evidence type="ECO:0000313" key="2">
    <source>
        <dbReference type="Proteomes" id="UP000299102"/>
    </source>
</evidence>
<gene>
    <name evidence="1" type="ORF">EVAR_11627_1</name>
</gene>
<organism evidence="1 2">
    <name type="scientific">Eumeta variegata</name>
    <name type="common">Bagworm moth</name>
    <name type="synonym">Eumeta japonica</name>
    <dbReference type="NCBI Taxonomy" id="151549"/>
    <lineage>
        <taxon>Eukaryota</taxon>
        <taxon>Metazoa</taxon>
        <taxon>Ecdysozoa</taxon>
        <taxon>Arthropoda</taxon>
        <taxon>Hexapoda</taxon>
        <taxon>Insecta</taxon>
        <taxon>Pterygota</taxon>
        <taxon>Neoptera</taxon>
        <taxon>Endopterygota</taxon>
        <taxon>Lepidoptera</taxon>
        <taxon>Glossata</taxon>
        <taxon>Ditrysia</taxon>
        <taxon>Tineoidea</taxon>
        <taxon>Psychidae</taxon>
        <taxon>Oiketicinae</taxon>
        <taxon>Eumeta</taxon>
    </lineage>
</organism>
<sequence length="107" mass="11783">MAILTYARGLHDCSILMSIGFQYNNVQVSSKFNIGTEPRARPRSRSKAIGIKSGMYSEIERREHIGAMVGTVIGRYKGERIMRCPSGEAAGNSSPPSISVKWSLLIH</sequence>
<name>A0A4C1WXX2_EUMVA</name>
<dbReference type="AlphaFoldDB" id="A0A4C1WXX2"/>
<accession>A0A4C1WXX2</accession>
<dbReference type="Proteomes" id="UP000299102">
    <property type="component" value="Unassembled WGS sequence"/>
</dbReference>
<comment type="caution">
    <text evidence="1">The sequence shown here is derived from an EMBL/GenBank/DDBJ whole genome shotgun (WGS) entry which is preliminary data.</text>
</comment>
<dbReference type="EMBL" id="BGZK01000656">
    <property type="protein sequence ID" value="GBP54875.1"/>
    <property type="molecule type" value="Genomic_DNA"/>
</dbReference>
<reference evidence="1 2" key="1">
    <citation type="journal article" date="2019" name="Commun. Biol.">
        <title>The bagworm genome reveals a unique fibroin gene that provides high tensile strength.</title>
        <authorList>
            <person name="Kono N."/>
            <person name="Nakamura H."/>
            <person name="Ohtoshi R."/>
            <person name="Tomita M."/>
            <person name="Numata K."/>
            <person name="Arakawa K."/>
        </authorList>
    </citation>
    <scope>NUCLEOTIDE SEQUENCE [LARGE SCALE GENOMIC DNA]</scope>
</reference>
<proteinExistence type="predicted"/>
<protein>
    <submittedName>
        <fullName evidence="1">Uncharacterized protein</fullName>
    </submittedName>
</protein>